<reference evidence="3 4" key="1">
    <citation type="submission" date="2017-11" db="EMBL/GenBank/DDBJ databases">
        <title>Streptomyces carmine sp. nov., a novel actinomycete isolated from Sophora alopecuroides in Xinjiang, China.</title>
        <authorList>
            <person name="Wang Y."/>
            <person name="Luo X."/>
            <person name="Wan C."/>
            <person name="Zhang L."/>
        </authorList>
    </citation>
    <scope>NUCLEOTIDE SEQUENCE [LARGE SCALE GENOMIC DNA]</scope>
    <source>
        <strain evidence="3 4">TRM SA0054</strain>
    </source>
</reference>
<feature type="region of interest" description="Disordered" evidence="1">
    <location>
        <begin position="1"/>
        <end position="26"/>
    </location>
</feature>
<dbReference type="RefSeq" id="WP_100202421.1">
    <property type="nucleotide sequence ID" value="NZ_PGGW01000052.1"/>
</dbReference>
<organism evidence="3 4">
    <name type="scientific">Streptomyces carminius</name>
    <dbReference type="NCBI Taxonomy" id="2665496"/>
    <lineage>
        <taxon>Bacteria</taxon>
        <taxon>Bacillati</taxon>
        <taxon>Actinomycetota</taxon>
        <taxon>Actinomycetes</taxon>
        <taxon>Kitasatosporales</taxon>
        <taxon>Streptomycetaceae</taxon>
        <taxon>Streptomyces</taxon>
    </lineage>
</organism>
<dbReference type="Proteomes" id="UP000230407">
    <property type="component" value="Unassembled WGS sequence"/>
</dbReference>
<evidence type="ECO:0000313" key="4">
    <source>
        <dbReference type="Proteomes" id="UP000230407"/>
    </source>
</evidence>
<accession>A0A2M8LY77</accession>
<evidence type="ECO:0000313" key="3">
    <source>
        <dbReference type="EMBL" id="PJE96928.1"/>
    </source>
</evidence>
<gene>
    <name evidence="3" type="ORF">CUT44_15340</name>
</gene>
<evidence type="ECO:0000256" key="1">
    <source>
        <dbReference type="SAM" id="MobiDB-lite"/>
    </source>
</evidence>
<name>A0A2M8LY77_9ACTN</name>
<dbReference type="AlphaFoldDB" id="A0A2M8LY77"/>
<feature type="domain" description="DNA primase/polymerase bifunctional N-terminal" evidence="2">
    <location>
        <begin position="39"/>
        <end position="195"/>
    </location>
</feature>
<sequence length="217" mass="23029">MQHSARHTAQRPGAAPDRVLLSPRGAARRERVEQARRWAHRYAGLGWAVTPACTGRHAWCFAPDRHPATPRWAREATADPAALDRLWDARPSYGVIAATGPGRGMAALCADGLRWPYVLAVLAAAGIAAPVMRLAAPHGEGPERLYVLTDEEPPPVPAGERAGRVTAHPPHRPLPLPAADGAGHARWVAPPTGHPLPAARQVLDVLGALGALTTLHP</sequence>
<dbReference type="EMBL" id="PGGW01000052">
    <property type="protein sequence ID" value="PJE96928.1"/>
    <property type="molecule type" value="Genomic_DNA"/>
</dbReference>
<protein>
    <recommendedName>
        <fullName evidence="2">DNA primase/polymerase bifunctional N-terminal domain-containing protein</fullName>
    </recommendedName>
</protein>
<dbReference type="Pfam" id="PF09250">
    <property type="entry name" value="Prim-Pol"/>
    <property type="match status" value="1"/>
</dbReference>
<comment type="caution">
    <text evidence="3">The sequence shown here is derived from an EMBL/GenBank/DDBJ whole genome shotgun (WGS) entry which is preliminary data.</text>
</comment>
<evidence type="ECO:0000259" key="2">
    <source>
        <dbReference type="Pfam" id="PF09250"/>
    </source>
</evidence>
<keyword evidence="4" id="KW-1185">Reference proteome</keyword>
<dbReference type="InterPro" id="IPR015330">
    <property type="entry name" value="DNA_primase/pol_bifunc_N"/>
</dbReference>
<proteinExistence type="predicted"/>